<evidence type="ECO:0000313" key="2">
    <source>
        <dbReference type="EMBL" id="TFK94807.1"/>
    </source>
</evidence>
<feature type="region of interest" description="Disordered" evidence="1">
    <location>
        <begin position="7"/>
        <end position="28"/>
    </location>
</feature>
<dbReference type="SUPFAM" id="SSF56112">
    <property type="entry name" value="Protein kinase-like (PK-like)"/>
    <property type="match status" value="1"/>
</dbReference>
<dbReference type="EMBL" id="ML210965">
    <property type="protein sequence ID" value="TFK94807.1"/>
    <property type="molecule type" value="Genomic_DNA"/>
</dbReference>
<reference evidence="2 3" key="1">
    <citation type="journal article" date="2019" name="Nat. Ecol. Evol.">
        <title>Megaphylogeny resolves global patterns of mushroom evolution.</title>
        <authorList>
            <person name="Varga T."/>
            <person name="Krizsan K."/>
            <person name="Foldi C."/>
            <person name="Dima B."/>
            <person name="Sanchez-Garcia M."/>
            <person name="Sanchez-Ramirez S."/>
            <person name="Szollosi G.J."/>
            <person name="Szarkandi J.G."/>
            <person name="Papp V."/>
            <person name="Albert L."/>
            <person name="Andreopoulos W."/>
            <person name="Angelini C."/>
            <person name="Antonin V."/>
            <person name="Barry K.W."/>
            <person name="Bougher N.L."/>
            <person name="Buchanan P."/>
            <person name="Buyck B."/>
            <person name="Bense V."/>
            <person name="Catcheside P."/>
            <person name="Chovatia M."/>
            <person name="Cooper J."/>
            <person name="Damon W."/>
            <person name="Desjardin D."/>
            <person name="Finy P."/>
            <person name="Geml J."/>
            <person name="Haridas S."/>
            <person name="Hughes K."/>
            <person name="Justo A."/>
            <person name="Karasinski D."/>
            <person name="Kautmanova I."/>
            <person name="Kiss B."/>
            <person name="Kocsube S."/>
            <person name="Kotiranta H."/>
            <person name="LaButti K.M."/>
            <person name="Lechner B.E."/>
            <person name="Liimatainen K."/>
            <person name="Lipzen A."/>
            <person name="Lukacs Z."/>
            <person name="Mihaltcheva S."/>
            <person name="Morgado L.N."/>
            <person name="Niskanen T."/>
            <person name="Noordeloos M.E."/>
            <person name="Ohm R.A."/>
            <person name="Ortiz-Santana B."/>
            <person name="Ovrebo C."/>
            <person name="Racz N."/>
            <person name="Riley R."/>
            <person name="Savchenko A."/>
            <person name="Shiryaev A."/>
            <person name="Soop K."/>
            <person name="Spirin V."/>
            <person name="Szebenyi C."/>
            <person name="Tomsovsky M."/>
            <person name="Tulloss R.E."/>
            <person name="Uehling J."/>
            <person name="Grigoriev I.V."/>
            <person name="Vagvolgyi C."/>
            <person name="Papp T."/>
            <person name="Martin F.M."/>
            <person name="Miettinen O."/>
            <person name="Hibbett D.S."/>
            <person name="Nagy L.G."/>
        </authorList>
    </citation>
    <scope>NUCLEOTIDE SEQUENCE [LARGE SCALE GENOMIC DNA]</scope>
    <source>
        <strain evidence="2 3">HHB13444</strain>
    </source>
</reference>
<dbReference type="AlphaFoldDB" id="A0A5C3Q117"/>
<gene>
    <name evidence="2" type="ORF">K466DRAFT_193964</name>
</gene>
<organism evidence="2 3">
    <name type="scientific">Polyporus arcularius HHB13444</name>
    <dbReference type="NCBI Taxonomy" id="1314778"/>
    <lineage>
        <taxon>Eukaryota</taxon>
        <taxon>Fungi</taxon>
        <taxon>Dikarya</taxon>
        <taxon>Basidiomycota</taxon>
        <taxon>Agaricomycotina</taxon>
        <taxon>Agaricomycetes</taxon>
        <taxon>Polyporales</taxon>
        <taxon>Polyporaceae</taxon>
        <taxon>Polyporus</taxon>
    </lineage>
</organism>
<dbReference type="PROSITE" id="PS00109">
    <property type="entry name" value="PROTEIN_KINASE_TYR"/>
    <property type="match status" value="1"/>
</dbReference>
<protein>
    <submittedName>
        <fullName evidence="2">Uncharacterized protein</fullName>
    </submittedName>
</protein>
<sequence>MVVVCGRGASPSMPRLQQPPPTISTMDGPSSQPITLTFFCDMLGAPCLWTYVINEPRTLLLAHICTTFYQDCLARVLPETVCMLDLRIYKLDHPVPRQPQATLPGRISSALSEARPVDHYHKYTEFWDCFADSSCVYFVVGTDEETSLQAACPGCVPAMNAFKPSEERSAPSVVVYAPPFATFLSHLSSACRDNLSKPTIASQDMRDRIAESRTCRRENVDDGTPVKAVYYAHCSGSADPESDAPIVIFEDSFDHRFSDENYMANIWETHSSCPHSGTCPAFIVRHTGAQAQVYGCVFTGRRWLFELLASTTGDSTSSAHGGKQVSPAALIDALVAGVESLGAWYRQNSSSDFDSRAEFLPSPNSFLHNGAAVTLTYLRPYGSGRRSYIAVCDIAGIQCCVFVKFPRRYGEDAHRMLAAQGLAPELLYCGTPYPEYPAVDGVKMVVSIFDGAGTHVRTCQAAADAREKVQHAVDVLHRNGFVHGDLRWRNVLVREDGSVSVLRFDWAGCTGEARYPLELGRRVLWPKGAAPGTLIEPEHDQEWLDQMWMVDRGCAIDRAASIEHLVHPTPKKPEAIRSQRIGMRTREIYQ</sequence>
<dbReference type="InParanoid" id="A0A5C3Q117"/>
<keyword evidence="3" id="KW-1185">Reference proteome</keyword>
<name>A0A5C3Q117_9APHY</name>
<dbReference type="InterPro" id="IPR008266">
    <property type="entry name" value="Tyr_kinase_AS"/>
</dbReference>
<dbReference type="STRING" id="1314778.A0A5C3Q117"/>
<dbReference type="Gene3D" id="1.10.510.10">
    <property type="entry name" value="Transferase(Phosphotransferase) domain 1"/>
    <property type="match status" value="1"/>
</dbReference>
<dbReference type="GO" id="GO:0004672">
    <property type="term" value="F:protein kinase activity"/>
    <property type="evidence" value="ECO:0007669"/>
    <property type="project" value="InterPro"/>
</dbReference>
<dbReference type="Proteomes" id="UP000308197">
    <property type="component" value="Unassembled WGS sequence"/>
</dbReference>
<accession>A0A5C3Q117</accession>
<dbReference type="InterPro" id="IPR011009">
    <property type="entry name" value="Kinase-like_dom_sf"/>
</dbReference>
<proteinExistence type="predicted"/>
<evidence type="ECO:0000256" key="1">
    <source>
        <dbReference type="SAM" id="MobiDB-lite"/>
    </source>
</evidence>
<evidence type="ECO:0000313" key="3">
    <source>
        <dbReference type="Proteomes" id="UP000308197"/>
    </source>
</evidence>